<feature type="compositionally biased region" description="Basic and acidic residues" evidence="2">
    <location>
        <begin position="658"/>
        <end position="668"/>
    </location>
</feature>
<keyword evidence="4" id="KW-1185">Reference proteome</keyword>
<dbReference type="RefSeq" id="XP_033818400.1">
    <property type="nucleotide sequence ID" value="XM_033962509.1"/>
</dbReference>
<feature type="region of interest" description="Disordered" evidence="2">
    <location>
        <begin position="636"/>
        <end position="681"/>
    </location>
</feature>
<evidence type="ECO:0000259" key="3">
    <source>
        <dbReference type="Pfam" id="PF04664"/>
    </source>
</evidence>
<evidence type="ECO:0000256" key="2">
    <source>
        <dbReference type="SAM" id="MobiDB-lite"/>
    </source>
</evidence>
<dbReference type="KEGG" id="gsh:117368804"/>
<feature type="compositionally biased region" description="Polar residues" evidence="2">
    <location>
        <begin position="388"/>
        <end position="405"/>
    </location>
</feature>
<dbReference type="Pfam" id="PF04664">
    <property type="entry name" value="OGFr_N"/>
    <property type="match status" value="1"/>
</dbReference>
<dbReference type="InterPro" id="IPR006757">
    <property type="entry name" value="OGF_rcpt"/>
</dbReference>
<feature type="domain" description="Opioid growth factor receptor (OGFr) conserved" evidence="3">
    <location>
        <begin position="81"/>
        <end position="286"/>
    </location>
</feature>
<evidence type="ECO:0000256" key="1">
    <source>
        <dbReference type="ARBA" id="ARBA00010365"/>
    </source>
</evidence>
<dbReference type="FunCoup" id="A0A6P8SHH2">
    <property type="interactions" value="40"/>
</dbReference>
<feature type="compositionally biased region" description="Acidic residues" evidence="2">
    <location>
        <begin position="307"/>
        <end position="318"/>
    </location>
</feature>
<dbReference type="OrthoDB" id="9030204at2759"/>
<dbReference type="GeneID" id="117368804"/>
<organism evidence="4 5">
    <name type="scientific">Geotrypetes seraphini</name>
    <name type="common">Gaboon caecilian</name>
    <name type="synonym">Caecilia seraphini</name>
    <dbReference type="NCBI Taxonomy" id="260995"/>
    <lineage>
        <taxon>Eukaryota</taxon>
        <taxon>Metazoa</taxon>
        <taxon>Chordata</taxon>
        <taxon>Craniata</taxon>
        <taxon>Vertebrata</taxon>
        <taxon>Euteleostomi</taxon>
        <taxon>Amphibia</taxon>
        <taxon>Gymnophiona</taxon>
        <taxon>Geotrypetes</taxon>
    </lineage>
</organism>
<dbReference type="PANTHER" id="PTHR14015">
    <property type="entry name" value="OPIOID GROWTH FACTOR RECEPTOR OGFR ZETA-TYPE OPIOID RECEPTOR"/>
    <property type="match status" value="1"/>
</dbReference>
<gene>
    <name evidence="5" type="primary">OGFR</name>
</gene>
<dbReference type="Proteomes" id="UP000515159">
    <property type="component" value="Chromosome 11"/>
</dbReference>
<keyword evidence="5" id="KW-0675">Receptor</keyword>
<feature type="region of interest" description="Disordered" evidence="2">
    <location>
        <begin position="385"/>
        <end position="405"/>
    </location>
</feature>
<accession>A0A6P8SHH2</accession>
<comment type="similarity">
    <text evidence="1">Belongs to the opioid growth factor receptor family.</text>
</comment>
<feature type="compositionally biased region" description="Acidic residues" evidence="2">
    <location>
        <begin position="8"/>
        <end position="19"/>
    </location>
</feature>
<evidence type="ECO:0000313" key="5">
    <source>
        <dbReference type="RefSeq" id="XP_033818400.1"/>
    </source>
</evidence>
<dbReference type="InParanoid" id="A0A6P8SHH2"/>
<dbReference type="GO" id="GO:0140625">
    <property type="term" value="F:opioid growth factor receptor activity"/>
    <property type="evidence" value="ECO:0007669"/>
    <property type="project" value="InterPro"/>
</dbReference>
<feature type="compositionally biased region" description="Basic and acidic residues" evidence="2">
    <location>
        <begin position="20"/>
        <end position="37"/>
    </location>
</feature>
<sequence length="681" mass="77717">MALYGAEWEYDSTWEEEEETGNKEVESELEQRREPAVQEKKKVYWANSYQGAKRPQRNWRAAHDMQRYRHHYPDLQVGESEEEPMRNLKFYKNEIKFMPNGITIEELLTSWLKDYEILEDRHTYIQWLFPLREEGMNWHATPLTQKEIQEFKISDKVMDRFVQAYELMLGFYGIRLVAQETGKVSRAQNWKERFRNLNGHTHNNLRITRILKCLGEMGFEHYQASLVKFFLKETLVEGTLSNVKRSALDYFLFTIRNKQQRRELVHYAWKHFKPRENFVWGPLNKLERFEAQRQKTAMKTSHIGTQGEDETAEECSTEEEIRSEPKAVMSKDDFQGCTLDWDRKSGPGNGDKGEIGHQLHNADMKNANNDTGLGLAKDCKKRKLEGQATKNSKNGIEQPNSPDVDTISSSFQEISMTHCHGEMPVVASAVDEKGTTVQTEDMIELDFDTATKRRKRDQTKAEKGSIKVPESQDNDPSPCEMKGTSTEGFVDKEPLKQAKDISKMAFLQSDDGSRLQNSAVSSDSLLLAHQPHPEGSLEHENNTATFNSKENVPALCDKALLLNANKVASAGEGVGCMKSGKEIEKGVDPRGDRQKESSATELVERIQDGIPLTNTERSTEDLGCRTATELAVATSALNQRKENVPREEVNETEIEGVNPKEHPAKDTSESPQIPIHVQQCN</sequence>
<feature type="region of interest" description="Disordered" evidence="2">
    <location>
        <begin position="448"/>
        <end position="487"/>
    </location>
</feature>
<reference evidence="5" key="1">
    <citation type="submission" date="2025-08" db="UniProtKB">
        <authorList>
            <consortium name="RefSeq"/>
        </authorList>
    </citation>
    <scope>IDENTIFICATION</scope>
</reference>
<dbReference type="CTD" id="11054"/>
<protein>
    <submittedName>
        <fullName evidence="5">Opioid growth factor receptor</fullName>
    </submittedName>
</protein>
<dbReference type="InterPro" id="IPR039574">
    <property type="entry name" value="OGFr"/>
</dbReference>
<dbReference type="GO" id="GO:0016020">
    <property type="term" value="C:membrane"/>
    <property type="evidence" value="ECO:0007669"/>
    <property type="project" value="InterPro"/>
</dbReference>
<proteinExistence type="inferred from homology"/>
<name>A0A6P8SHH2_GEOSA</name>
<feature type="region of interest" description="Disordered" evidence="2">
    <location>
        <begin position="297"/>
        <end position="323"/>
    </location>
</feature>
<dbReference type="PANTHER" id="PTHR14015:SF1">
    <property type="entry name" value="OPIOID GROWTH FACTOR RECEPTOR"/>
    <property type="match status" value="1"/>
</dbReference>
<dbReference type="AlphaFoldDB" id="A0A6P8SHH2"/>
<feature type="region of interest" description="Disordered" evidence="2">
    <location>
        <begin position="1"/>
        <end position="37"/>
    </location>
</feature>
<feature type="compositionally biased region" description="Basic and acidic residues" evidence="2">
    <location>
        <begin position="639"/>
        <end position="649"/>
    </location>
</feature>
<evidence type="ECO:0000313" key="4">
    <source>
        <dbReference type="Proteomes" id="UP000515159"/>
    </source>
</evidence>